<accession>A0A285U289</accession>
<dbReference type="InterPro" id="IPR058240">
    <property type="entry name" value="rSAM_sf"/>
</dbReference>
<keyword evidence="5" id="KW-0411">Iron-sulfur</keyword>
<dbReference type="SUPFAM" id="SSF102114">
    <property type="entry name" value="Radical SAM enzymes"/>
    <property type="match status" value="1"/>
</dbReference>
<evidence type="ECO:0000313" key="7">
    <source>
        <dbReference type="EMBL" id="SOC31113.1"/>
    </source>
</evidence>
<dbReference type="PROSITE" id="PS51918">
    <property type="entry name" value="RADICAL_SAM"/>
    <property type="match status" value="1"/>
</dbReference>
<dbReference type="NCBIfam" id="TIGR03977">
    <property type="entry name" value="rSAM_pair_HxsC"/>
    <property type="match status" value="1"/>
</dbReference>
<evidence type="ECO:0000256" key="3">
    <source>
        <dbReference type="ARBA" id="ARBA00022723"/>
    </source>
</evidence>
<evidence type="ECO:0000259" key="6">
    <source>
        <dbReference type="PROSITE" id="PS51918"/>
    </source>
</evidence>
<dbReference type="InterPro" id="IPR013785">
    <property type="entry name" value="Aldolase_TIM"/>
</dbReference>
<dbReference type="EMBL" id="OBMM01000013">
    <property type="protein sequence ID" value="SOC31113.1"/>
    <property type="molecule type" value="Genomic_DNA"/>
</dbReference>
<keyword evidence="3" id="KW-0479">Metal-binding</keyword>
<dbReference type="RefSeq" id="WP_097053800.1">
    <property type="nucleotide sequence ID" value="NZ_OBMM01000013.1"/>
</dbReference>
<dbReference type="InterPro" id="IPR007197">
    <property type="entry name" value="rSAM"/>
</dbReference>
<name>A0A285U289_9PROT</name>
<dbReference type="AlphaFoldDB" id="A0A285U289"/>
<dbReference type="Gene3D" id="3.20.20.70">
    <property type="entry name" value="Aldolase class I"/>
    <property type="match status" value="1"/>
</dbReference>
<dbReference type="GO" id="GO:0003824">
    <property type="term" value="F:catalytic activity"/>
    <property type="evidence" value="ECO:0007669"/>
    <property type="project" value="InterPro"/>
</dbReference>
<evidence type="ECO:0000256" key="4">
    <source>
        <dbReference type="ARBA" id="ARBA00023004"/>
    </source>
</evidence>
<protein>
    <submittedName>
        <fullName evidence="7">His-Xaa-Ser system radical SAM maturase HxsC</fullName>
    </submittedName>
</protein>
<gene>
    <name evidence="7" type="ORF">SAMN05428964_11315</name>
</gene>
<evidence type="ECO:0000256" key="2">
    <source>
        <dbReference type="ARBA" id="ARBA00022691"/>
    </source>
</evidence>
<sequence>MLPLYTQADIQHLDGAQVLKIVDVPEARTGRFPPEKSLVWLDQPLTDLALENFAGAVLAVPEITPPKSGITIRNPKTQGVIAPGDVIRVQEGSSRISVFYRRGSNSNTLMATERCNSFCIMCSQPPREVEDSWFVQQMLDTIPLIDPEESMLGLSGGEPTLLGDDLAVILYQARKHLPDTTLHILSNGRRFSDPTFTRMIAAVKHPHLQWGIPLYSDGPGQHDHIVQSRGAWHETIDGLYNLARIEASIEIRVVVQKSNIDRLPELARFIFHNLSFVDHIAFMALEPMGFARTNRDSIWIDPIDCRDQLYEAVSYLADRGMNPSLYNFPICTIEPALHDFCRQSISDWKNVYLPACDGCIEKTNCCGFFRTIDPGWTSRGIQPITPPGTSIFQGAT</sequence>
<dbReference type="InterPro" id="IPR024032">
    <property type="entry name" value="rSAM_paired_HxsC"/>
</dbReference>
<dbReference type="GO" id="GO:0051536">
    <property type="term" value="F:iron-sulfur cluster binding"/>
    <property type="evidence" value="ECO:0007669"/>
    <property type="project" value="UniProtKB-KW"/>
</dbReference>
<dbReference type="InterPro" id="IPR050377">
    <property type="entry name" value="Radical_SAM_PqqE_MftC-like"/>
</dbReference>
<evidence type="ECO:0000313" key="8">
    <source>
        <dbReference type="Proteomes" id="UP000219068"/>
    </source>
</evidence>
<dbReference type="CDD" id="cd01335">
    <property type="entry name" value="Radical_SAM"/>
    <property type="match status" value="1"/>
</dbReference>
<organism evidence="7 8">
    <name type="scientific">Thalassospira xiamenensis</name>
    <dbReference type="NCBI Taxonomy" id="220697"/>
    <lineage>
        <taxon>Bacteria</taxon>
        <taxon>Pseudomonadati</taxon>
        <taxon>Pseudomonadota</taxon>
        <taxon>Alphaproteobacteria</taxon>
        <taxon>Rhodospirillales</taxon>
        <taxon>Thalassospiraceae</taxon>
        <taxon>Thalassospira</taxon>
    </lineage>
</organism>
<comment type="cofactor">
    <cofactor evidence="1">
        <name>[4Fe-4S] cluster</name>
        <dbReference type="ChEBI" id="CHEBI:49883"/>
    </cofactor>
</comment>
<dbReference type="SFLD" id="SFLDG01067">
    <property type="entry name" value="SPASM/twitch_domain_containing"/>
    <property type="match status" value="1"/>
</dbReference>
<dbReference type="PANTHER" id="PTHR11228:SF7">
    <property type="entry name" value="PQQA PEPTIDE CYCLASE"/>
    <property type="match status" value="1"/>
</dbReference>
<proteinExistence type="predicted"/>
<dbReference type="GO" id="GO:0046872">
    <property type="term" value="F:metal ion binding"/>
    <property type="evidence" value="ECO:0007669"/>
    <property type="project" value="UniProtKB-KW"/>
</dbReference>
<feature type="domain" description="Radical SAM core" evidence="6">
    <location>
        <begin position="101"/>
        <end position="322"/>
    </location>
</feature>
<keyword evidence="2" id="KW-0949">S-adenosyl-L-methionine</keyword>
<dbReference type="Proteomes" id="UP000219068">
    <property type="component" value="Unassembled WGS sequence"/>
</dbReference>
<keyword evidence="4" id="KW-0408">Iron</keyword>
<evidence type="ECO:0000256" key="1">
    <source>
        <dbReference type="ARBA" id="ARBA00001966"/>
    </source>
</evidence>
<dbReference type="SFLD" id="SFLDG01103">
    <property type="entry name" value="Uncharacterised_Radical_SAM_Su"/>
    <property type="match status" value="1"/>
</dbReference>
<dbReference type="SFLD" id="SFLDS00029">
    <property type="entry name" value="Radical_SAM"/>
    <property type="match status" value="1"/>
</dbReference>
<evidence type="ECO:0000256" key="5">
    <source>
        <dbReference type="ARBA" id="ARBA00023014"/>
    </source>
</evidence>
<reference evidence="7 8" key="1">
    <citation type="submission" date="2017-08" db="EMBL/GenBank/DDBJ databases">
        <authorList>
            <person name="de Groot N.N."/>
        </authorList>
    </citation>
    <scope>NUCLEOTIDE SEQUENCE [LARGE SCALE GENOMIC DNA]</scope>
    <source>
        <strain evidence="7 8">USBA 78</strain>
    </source>
</reference>
<dbReference type="PANTHER" id="PTHR11228">
    <property type="entry name" value="RADICAL SAM DOMAIN PROTEIN"/>
    <property type="match status" value="1"/>
</dbReference>